<evidence type="ECO:0000313" key="1">
    <source>
        <dbReference type="Proteomes" id="UP000036681"/>
    </source>
</evidence>
<dbReference type="WBParaSite" id="ALUE_0000236001-mRNA-1">
    <property type="protein sequence ID" value="ALUE_0000236001-mRNA-1"/>
    <property type="gene ID" value="ALUE_0000236001"/>
</dbReference>
<protein>
    <submittedName>
        <fullName evidence="2">Uncharacterized protein</fullName>
    </submittedName>
</protein>
<evidence type="ECO:0000313" key="2">
    <source>
        <dbReference type="WBParaSite" id="ALUE_0000236001-mRNA-1"/>
    </source>
</evidence>
<name>A0A0M3HLG5_ASCLU</name>
<organism evidence="1 2">
    <name type="scientific">Ascaris lumbricoides</name>
    <name type="common">Giant roundworm</name>
    <dbReference type="NCBI Taxonomy" id="6252"/>
    <lineage>
        <taxon>Eukaryota</taxon>
        <taxon>Metazoa</taxon>
        <taxon>Ecdysozoa</taxon>
        <taxon>Nematoda</taxon>
        <taxon>Chromadorea</taxon>
        <taxon>Rhabditida</taxon>
        <taxon>Spirurina</taxon>
        <taxon>Ascaridomorpha</taxon>
        <taxon>Ascaridoidea</taxon>
        <taxon>Ascarididae</taxon>
        <taxon>Ascaris</taxon>
    </lineage>
</organism>
<accession>A0A0M3HLG5</accession>
<proteinExistence type="predicted"/>
<keyword evidence="1" id="KW-1185">Reference proteome</keyword>
<dbReference type="Proteomes" id="UP000036681">
    <property type="component" value="Unplaced"/>
</dbReference>
<dbReference type="AlphaFoldDB" id="A0A0M3HLG5"/>
<reference evidence="2" key="1">
    <citation type="submission" date="2017-02" db="UniProtKB">
        <authorList>
            <consortium name="WormBaseParasite"/>
        </authorList>
    </citation>
    <scope>IDENTIFICATION</scope>
</reference>
<sequence>MEAHLKKRIAKERLRRAGSELSLRSTSVTPLMKNAVQQKDAIHQTDHQVFQYLYKFANICSII</sequence>